<feature type="modified residue" description="N6-(pyridoxal phosphate)lysine" evidence="5">
    <location>
        <position position="36"/>
    </location>
</feature>
<evidence type="ECO:0000256" key="4">
    <source>
        <dbReference type="PIRSR" id="PIRSR006278-1"/>
    </source>
</evidence>
<keyword evidence="3 5" id="KW-0663">Pyridoxal phosphate</keyword>
<dbReference type="SUPFAM" id="SSF53686">
    <property type="entry name" value="Tryptophan synthase beta subunit-like PLP-dependent enzymes"/>
    <property type="match status" value="1"/>
</dbReference>
<organism evidence="7 8">
    <name type="scientific">Pedobacter cryoconitis</name>
    <dbReference type="NCBI Taxonomy" id="188932"/>
    <lineage>
        <taxon>Bacteria</taxon>
        <taxon>Pseudomonadati</taxon>
        <taxon>Bacteroidota</taxon>
        <taxon>Sphingobacteriia</taxon>
        <taxon>Sphingobacteriales</taxon>
        <taxon>Sphingobacteriaceae</taxon>
        <taxon>Pedobacter</taxon>
    </lineage>
</organism>
<comment type="cofactor">
    <cofactor evidence="1">
        <name>pyridoxal 5'-phosphate</name>
        <dbReference type="ChEBI" id="CHEBI:597326"/>
    </cofactor>
</comment>
<feature type="active site" description="Nucleophile" evidence="4">
    <location>
        <position position="63"/>
    </location>
</feature>
<sequence>MFTDLHSPLQQLKHAHLSEFWVKRDDLIDPYISGNKWRKLKYILQDVIAKRKTHLVTFGGAYSNHLVAAASAAARSGLKATAFVRGEKVNNEMLVLCSLYGMELIFIDRETYKDKAGCYSSFSLKHPDTYFIDEGGACAEAVLGCAEIIAGLPQDTAHLFCAAGTGTTAAGLLQGIQKAGLKTKLHVIPVLKGGEFIREEMSSYVATDDPRLILHTDYHFGGYAKTTPGLLDFIKGFTAEHGMLIDPVYTAKMFFAINDLALQGYFAKEEKIVALHTGGLLGIMGMKDKLKA</sequence>
<dbReference type="InterPro" id="IPR036052">
    <property type="entry name" value="TrpB-like_PALP_sf"/>
</dbReference>
<evidence type="ECO:0000256" key="3">
    <source>
        <dbReference type="ARBA" id="ARBA00022898"/>
    </source>
</evidence>
<dbReference type="OrthoDB" id="9801249at2"/>
<reference evidence="7 8" key="1">
    <citation type="submission" date="2018-06" db="EMBL/GenBank/DDBJ databases">
        <title>Genomic Encyclopedia of Archaeal and Bacterial Type Strains, Phase II (KMG-II): from individual species to whole genera.</title>
        <authorList>
            <person name="Goeker M."/>
        </authorList>
    </citation>
    <scope>NUCLEOTIDE SEQUENCE [LARGE SCALE GENOMIC DNA]</scope>
    <source>
        <strain evidence="7 8">DSM 14825</strain>
    </source>
</reference>
<evidence type="ECO:0000313" key="8">
    <source>
        <dbReference type="Proteomes" id="UP000249754"/>
    </source>
</evidence>
<dbReference type="Gene3D" id="3.40.50.1100">
    <property type="match status" value="2"/>
</dbReference>
<protein>
    <submittedName>
        <fullName evidence="7">1-aminocyclopropane-1-carboxylate deaminase</fullName>
    </submittedName>
</protein>
<dbReference type="RefSeq" id="WP_111635569.1">
    <property type="nucleotide sequence ID" value="NZ_QLLR01000028.1"/>
</dbReference>
<dbReference type="InterPro" id="IPR001926">
    <property type="entry name" value="TrpB-like_PALP"/>
</dbReference>
<dbReference type="GO" id="GO:0019148">
    <property type="term" value="F:D-cysteine desulfhydrase activity"/>
    <property type="evidence" value="ECO:0007669"/>
    <property type="project" value="TreeGrafter"/>
</dbReference>
<gene>
    <name evidence="7" type="ORF">LY11_04200</name>
</gene>
<feature type="domain" description="Tryptophan synthase beta chain-like PALP" evidence="6">
    <location>
        <begin position="8"/>
        <end position="278"/>
    </location>
</feature>
<dbReference type="EMBL" id="QLLR01000028">
    <property type="protein sequence ID" value="RAJ25013.1"/>
    <property type="molecule type" value="Genomic_DNA"/>
</dbReference>
<comment type="similarity">
    <text evidence="2">Belongs to the ACC deaminase/D-cysteine desulfhydrase family.</text>
</comment>
<dbReference type="AlphaFoldDB" id="A0A327SBH8"/>
<proteinExistence type="inferred from homology"/>
<dbReference type="InterPro" id="IPR027278">
    <property type="entry name" value="ACCD_DCysDesulf"/>
</dbReference>
<evidence type="ECO:0000256" key="2">
    <source>
        <dbReference type="ARBA" id="ARBA00008639"/>
    </source>
</evidence>
<dbReference type="STRING" id="188932.AY601_3269"/>
<evidence type="ECO:0000256" key="1">
    <source>
        <dbReference type="ARBA" id="ARBA00001933"/>
    </source>
</evidence>
<comment type="caution">
    <text evidence="7">The sequence shown here is derived from an EMBL/GenBank/DDBJ whole genome shotgun (WGS) entry which is preliminary data.</text>
</comment>
<dbReference type="PANTHER" id="PTHR43780">
    <property type="entry name" value="1-AMINOCYCLOPROPANE-1-CARBOXYLATE DEAMINASE-RELATED"/>
    <property type="match status" value="1"/>
</dbReference>
<dbReference type="Proteomes" id="UP000249754">
    <property type="component" value="Unassembled WGS sequence"/>
</dbReference>
<dbReference type="PIRSF" id="PIRSF006278">
    <property type="entry name" value="ACCD_DCysDesulf"/>
    <property type="match status" value="1"/>
</dbReference>
<name>A0A327SBH8_9SPHI</name>
<evidence type="ECO:0000259" key="6">
    <source>
        <dbReference type="Pfam" id="PF00291"/>
    </source>
</evidence>
<dbReference type="Pfam" id="PF00291">
    <property type="entry name" value="PALP"/>
    <property type="match status" value="1"/>
</dbReference>
<evidence type="ECO:0000313" key="7">
    <source>
        <dbReference type="EMBL" id="RAJ25013.1"/>
    </source>
</evidence>
<accession>A0A327SBH8</accession>
<evidence type="ECO:0000256" key="5">
    <source>
        <dbReference type="PIRSR" id="PIRSR006278-2"/>
    </source>
</evidence>
<dbReference type="PANTHER" id="PTHR43780:SF2">
    <property type="entry name" value="1-AMINOCYCLOPROPANE-1-CARBOXYLATE DEAMINASE-RELATED"/>
    <property type="match status" value="1"/>
</dbReference>